<proteinExistence type="predicted"/>
<dbReference type="Gene3D" id="2.30.30.320">
    <property type="entry name" value="DUF1653-like domain"/>
    <property type="match status" value="1"/>
</dbReference>
<dbReference type="RefSeq" id="WP_288185361.1">
    <property type="nucleotide sequence ID" value="NZ_LT608335.1"/>
</dbReference>
<dbReference type="InterPro" id="IPR023387">
    <property type="entry name" value="DUF1653-like_dom"/>
</dbReference>
<organism evidence="2">
    <name type="scientific">uncultured Sporomusa sp</name>
    <dbReference type="NCBI Taxonomy" id="307249"/>
    <lineage>
        <taxon>Bacteria</taxon>
        <taxon>Bacillati</taxon>
        <taxon>Bacillota</taxon>
        <taxon>Negativicutes</taxon>
        <taxon>Selenomonadales</taxon>
        <taxon>Sporomusaceae</taxon>
        <taxon>Sporomusa</taxon>
        <taxon>environmental samples</taxon>
    </lineage>
</organism>
<dbReference type="EMBL" id="FMJE01000005">
    <property type="protein sequence ID" value="SCM82765.1"/>
    <property type="molecule type" value="Genomic_DNA"/>
</dbReference>
<evidence type="ECO:0000259" key="1">
    <source>
        <dbReference type="Pfam" id="PF07866"/>
    </source>
</evidence>
<accession>A0A212LYV3</accession>
<protein>
    <recommendedName>
        <fullName evidence="1">DUF1653 domain-containing protein</fullName>
    </recommendedName>
</protein>
<dbReference type="Pfam" id="PF07866">
    <property type="entry name" value="DUF1653"/>
    <property type="match status" value="1"/>
</dbReference>
<gene>
    <name evidence="2" type="ORF">KL86SPO_50536</name>
</gene>
<reference evidence="2" key="1">
    <citation type="submission" date="2016-08" db="EMBL/GenBank/DDBJ databases">
        <authorList>
            <person name="Seilhamer J.J."/>
        </authorList>
    </citation>
    <scope>NUCLEOTIDE SEQUENCE</scope>
    <source>
        <strain evidence="2">86</strain>
    </source>
</reference>
<dbReference type="AlphaFoldDB" id="A0A212LYV3"/>
<name>A0A212LYV3_9FIRM</name>
<feature type="domain" description="DUF1653" evidence="1">
    <location>
        <begin position="12"/>
        <end position="72"/>
    </location>
</feature>
<evidence type="ECO:0000313" key="2">
    <source>
        <dbReference type="EMBL" id="SCM82765.1"/>
    </source>
</evidence>
<dbReference type="InterPro" id="IPR037135">
    <property type="entry name" value="DUF1653-like_dom_sf"/>
</dbReference>
<sequence length="78" mass="8988">MSKSGATKVRPGIYRHYKGAKYQVIGEAKHSETLEPLVIYRALYGEFGLWVRPKTMFCEQVRLDGKDVPRFALEIEID</sequence>